<comment type="caution">
    <text evidence="1">The sequence shown here is derived from an EMBL/GenBank/DDBJ whole genome shotgun (WGS) entry which is preliminary data.</text>
</comment>
<gene>
    <name evidence="1" type="ORF">L3Q82_005172</name>
</gene>
<dbReference type="EMBL" id="CM041553">
    <property type="protein sequence ID" value="KAI3352309.1"/>
    <property type="molecule type" value="Genomic_DNA"/>
</dbReference>
<keyword evidence="2" id="KW-1185">Reference proteome</keyword>
<organism evidence="1 2">
    <name type="scientific">Scortum barcoo</name>
    <name type="common">barcoo grunter</name>
    <dbReference type="NCBI Taxonomy" id="214431"/>
    <lineage>
        <taxon>Eukaryota</taxon>
        <taxon>Metazoa</taxon>
        <taxon>Chordata</taxon>
        <taxon>Craniata</taxon>
        <taxon>Vertebrata</taxon>
        <taxon>Euteleostomi</taxon>
        <taxon>Actinopterygii</taxon>
        <taxon>Neopterygii</taxon>
        <taxon>Teleostei</taxon>
        <taxon>Neoteleostei</taxon>
        <taxon>Acanthomorphata</taxon>
        <taxon>Eupercaria</taxon>
        <taxon>Centrarchiformes</taxon>
        <taxon>Terapontoidei</taxon>
        <taxon>Terapontidae</taxon>
        <taxon>Scortum</taxon>
    </lineage>
</organism>
<evidence type="ECO:0000313" key="1">
    <source>
        <dbReference type="EMBL" id="KAI3352309.1"/>
    </source>
</evidence>
<evidence type="ECO:0000313" key="2">
    <source>
        <dbReference type="Proteomes" id="UP000831701"/>
    </source>
</evidence>
<accession>A0ACB8V9R7</accession>
<protein>
    <submittedName>
        <fullName evidence="1">Uncharacterized protein</fullName>
    </submittedName>
</protein>
<name>A0ACB8V9R7_9TELE</name>
<reference evidence="1" key="1">
    <citation type="submission" date="2022-04" db="EMBL/GenBank/DDBJ databases">
        <title>Jade perch genome.</title>
        <authorList>
            <person name="Chao B."/>
        </authorList>
    </citation>
    <scope>NUCLEOTIDE SEQUENCE</scope>
    <source>
        <strain evidence="1">CB-2022</strain>
    </source>
</reference>
<sequence length="453" mass="49327">MAAELGSYKQAHTSSPPHPGQLQSSGGSSPSQGAGFQSPSYAWRDWVVEAPCHDCYPNHIAPAPHGPSCGGGEPTGRHGPTSPFRAEPGRVPWAKTRPPGARLQPEPQPQAWLQGGAPEGCPGLCNNNGRCTLEASGWHCICQSGWRGAGCHVAMETLCTDGKDNEGDGLSDCMDPDCCLQPSCQNQLYCKGSPDPAEVLSQSPSSLAPQQAARSFYQRIHFLLGPESTHVISGDNPFNKSLVSIIRGQVLTADGTPLIGVNVTFVHYPEHGYTITRKDGMFDLLASGGASLTLSFERAPFLTQYRTVWVPWNVFYVMDTLIMKKVLQEETSIPGSDLNLIYLSSRTVGYKPVLKVTMTQSSIPFNLMKDSCERLLQLLSVGFEYESCLDLILWEKRTSILQGYELDASNMGGWTLDKHHILDLQNDNCLSSAPIHPSIFIRLVRDRVAEAAV</sequence>
<dbReference type="Proteomes" id="UP000831701">
    <property type="component" value="Chromosome 23"/>
</dbReference>
<proteinExistence type="predicted"/>